<evidence type="ECO:0000256" key="1">
    <source>
        <dbReference type="SAM" id="Phobius"/>
    </source>
</evidence>
<proteinExistence type="predicted"/>
<feature type="transmembrane region" description="Helical" evidence="1">
    <location>
        <begin position="63"/>
        <end position="82"/>
    </location>
</feature>
<comment type="caution">
    <text evidence="2">The sequence shown here is derived from an EMBL/GenBank/DDBJ whole genome shotgun (WGS) entry which is preliminary data.</text>
</comment>
<dbReference type="Proteomes" id="UP001634393">
    <property type="component" value="Unassembled WGS sequence"/>
</dbReference>
<organism evidence="2 3">
    <name type="scientific">Penstemon smallii</name>
    <dbReference type="NCBI Taxonomy" id="265156"/>
    <lineage>
        <taxon>Eukaryota</taxon>
        <taxon>Viridiplantae</taxon>
        <taxon>Streptophyta</taxon>
        <taxon>Embryophyta</taxon>
        <taxon>Tracheophyta</taxon>
        <taxon>Spermatophyta</taxon>
        <taxon>Magnoliopsida</taxon>
        <taxon>eudicotyledons</taxon>
        <taxon>Gunneridae</taxon>
        <taxon>Pentapetalae</taxon>
        <taxon>asterids</taxon>
        <taxon>lamiids</taxon>
        <taxon>Lamiales</taxon>
        <taxon>Plantaginaceae</taxon>
        <taxon>Cheloneae</taxon>
        <taxon>Penstemon</taxon>
    </lineage>
</organism>
<dbReference type="AlphaFoldDB" id="A0ABD3U2H1"/>
<evidence type="ECO:0000313" key="3">
    <source>
        <dbReference type="Proteomes" id="UP001634393"/>
    </source>
</evidence>
<reference evidence="2 3" key="1">
    <citation type="submission" date="2024-12" db="EMBL/GenBank/DDBJ databases">
        <title>The unique morphological basis and parallel evolutionary history of personate flowers in Penstemon.</title>
        <authorList>
            <person name="Depatie T.H."/>
            <person name="Wessinger C.A."/>
        </authorList>
    </citation>
    <scope>NUCLEOTIDE SEQUENCE [LARGE SCALE GENOMIC DNA]</scope>
    <source>
        <strain evidence="2">WTNN_2</strain>
        <tissue evidence="2">Leaf</tissue>
    </source>
</reference>
<keyword evidence="1" id="KW-1133">Transmembrane helix</keyword>
<protein>
    <submittedName>
        <fullName evidence="2">Uncharacterized protein</fullName>
    </submittedName>
</protein>
<accession>A0ABD3U2H1</accession>
<name>A0ABD3U2H1_9LAMI</name>
<keyword evidence="1" id="KW-0472">Membrane</keyword>
<sequence length="91" mass="10516">MEVSSGDFVGFRFWSKELPDSSKSAWSFASMEVCLTMRALCLDLGDPNLIKWKREEEVGNCEIIIIYIYIVAVVVVVQKSLIVDEWSHFYF</sequence>
<keyword evidence="1" id="KW-0812">Transmembrane</keyword>
<dbReference type="EMBL" id="JBJXBP010000002">
    <property type="protein sequence ID" value="KAL3843602.1"/>
    <property type="molecule type" value="Genomic_DNA"/>
</dbReference>
<gene>
    <name evidence="2" type="ORF">ACJIZ3_001005</name>
</gene>
<keyword evidence="3" id="KW-1185">Reference proteome</keyword>
<evidence type="ECO:0000313" key="2">
    <source>
        <dbReference type="EMBL" id="KAL3843602.1"/>
    </source>
</evidence>